<dbReference type="Proteomes" id="UP000249396">
    <property type="component" value="Unassembled WGS sequence"/>
</dbReference>
<dbReference type="Gene3D" id="3.30.530.20">
    <property type="match status" value="1"/>
</dbReference>
<gene>
    <name evidence="1" type="ORF">DM484_27150</name>
</gene>
<comment type="caution">
    <text evidence="1">The sequence shown here is derived from an EMBL/GenBank/DDBJ whole genome shotgun (WGS) entry which is preliminary data.</text>
</comment>
<name>A0A2W4SHM1_9GAMM</name>
<protein>
    <submittedName>
        <fullName evidence="1">ATPase</fullName>
    </submittedName>
</protein>
<evidence type="ECO:0000313" key="2">
    <source>
        <dbReference type="Proteomes" id="UP000249396"/>
    </source>
</evidence>
<dbReference type="CDD" id="cd07814">
    <property type="entry name" value="SRPBCC_CalC_Aha1-like"/>
    <property type="match status" value="1"/>
</dbReference>
<dbReference type="EMBL" id="QJPH01000533">
    <property type="protein sequence ID" value="PZN71167.1"/>
    <property type="molecule type" value="Genomic_DNA"/>
</dbReference>
<accession>A0A2W4SHM1</accession>
<dbReference type="AlphaFoldDB" id="A0A2W4SHM1"/>
<evidence type="ECO:0000313" key="1">
    <source>
        <dbReference type="EMBL" id="PZN71167.1"/>
    </source>
</evidence>
<organism evidence="1 2">
    <name type="scientific">Candidatus Methylumidiphilus alinenensis</name>
    <dbReference type="NCBI Taxonomy" id="2202197"/>
    <lineage>
        <taxon>Bacteria</taxon>
        <taxon>Pseudomonadati</taxon>
        <taxon>Pseudomonadota</taxon>
        <taxon>Gammaproteobacteria</taxon>
        <taxon>Methylococcales</taxon>
        <taxon>Candidatus Methylumidiphilus</taxon>
    </lineage>
</organism>
<proteinExistence type="predicted"/>
<reference evidence="1 2" key="1">
    <citation type="journal article" date="2018" name="Aquat. Microb. Ecol.">
        <title>Gammaproteobacterial methanotrophs dominate.</title>
        <authorList>
            <person name="Rissanen A.J."/>
            <person name="Saarenheimo J."/>
            <person name="Tiirola M."/>
            <person name="Peura S."/>
            <person name="Aalto S.L."/>
            <person name="Karvinen A."/>
            <person name="Nykanen H."/>
        </authorList>
    </citation>
    <scope>NUCLEOTIDE SEQUENCE [LARGE SCALE GENOMIC DNA]</scope>
    <source>
        <strain evidence="1">AMbin10</strain>
    </source>
</reference>
<sequence length="242" mass="26654">MTQTLDFQRQTVLPAAPERVWSAVATGAGNLAWLFPMEIEPWVGGVVSRGPCTVTVWNPPSDFACVHEAEALTAKLTYRIEAQDGGSVLHTHIHRDYHQPINDLPVQLEAAETHTDFYNHTLGEYLRHFDGRPATFVQVIGPDASRTKDSFLALRRALGLPEDVKAGDAVRITPAGLPALDVVVDYLDPLFLGLRGTGGFYRFFGRNHWGVPVALCLHLFDSGVDAAQTEQAWHAWLDGVFA</sequence>
<dbReference type="InterPro" id="IPR023393">
    <property type="entry name" value="START-like_dom_sf"/>
</dbReference>
<dbReference type="SUPFAM" id="SSF55961">
    <property type="entry name" value="Bet v1-like"/>
    <property type="match status" value="1"/>
</dbReference>